<dbReference type="RefSeq" id="XP_007390982.1">
    <property type="nucleotide sequence ID" value="XM_007390920.1"/>
</dbReference>
<dbReference type="GeneID" id="18914304"/>
<evidence type="ECO:0000256" key="1">
    <source>
        <dbReference type="SAM" id="MobiDB-lite"/>
    </source>
</evidence>
<gene>
    <name evidence="2" type="ORF">PHACADRAFT_248259</name>
</gene>
<dbReference type="HOGENOM" id="CLU_556808_0_0_1"/>
<proteinExistence type="predicted"/>
<protein>
    <submittedName>
        <fullName evidence="2">Uncharacterized protein</fullName>
    </submittedName>
</protein>
<feature type="region of interest" description="Disordered" evidence="1">
    <location>
        <begin position="225"/>
        <end position="254"/>
    </location>
</feature>
<feature type="compositionally biased region" description="Polar residues" evidence="1">
    <location>
        <begin position="152"/>
        <end position="167"/>
    </location>
</feature>
<evidence type="ECO:0000313" key="3">
    <source>
        <dbReference type="Proteomes" id="UP000008370"/>
    </source>
</evidence>
<dbReference type="AlphaFoldDB" id="K5WQP3"/>
<feature type="compositionally biased region" description="Polar residues" evidence="1">
    <location>
        <begin position="228"/>
        <end position="254"/>
    </location>
</feature>
<evidence type="ECO:0000313" key="2">
    <source>
        <dbReference type="EMBL" id="EKM61574.1"/>
    </source>
</evidence>
<sequence length="490" mass="52498">MSQRRRGTNAKTSGPSRPVRAAREVVVTFPDGFSFTVKKTGADQLWPCPRCVRFRCSNKDDLKIHAASGVCLPRSARVAAQQSRGVADVVPSAQRLQPQQDSQRLTIFEERVVGQTHFATLVQRFQATQTPSSAETAAPKHATQRAGGENGSSGAPTFTTANNSSNLIVPDSASAKEAGNDDVQMAAQEPVEGMDIDSVVPAVTTAAEPVAQPFLRERRSELTKVHAQDNTTLGTSETKSTLGASSMHSAAQGTQLAPTIVDEPCSDHALTRDFRSLSVVAGSPPPARRPGLAVTFLSKTSSPHTHTHDTIPHATRRSRTAPSVPPPEYPLTPASMRDDTPDNTAGPETQEPRAQSPVRMTGYTRQSLSYSPLPAPPPTALPKAPAAPVVEQPVPAPQSDAAHNALPLPPAIRAFLGLATFRNIPELPTLGAFLVRRGVCCEDGLNCLCTMRPEALAEDLGDHVRSKFDNIVWMALRNGLDIRAKRMELR</sequence>
<feature type="region of interest" description="Disordered" evidence="1">
    <location>
        <begin position="127"/>
        <end position="167"/>
    </location>
</feature>
<reference evidence="2 3" key="1">
    <citation type="journal article" date="2012" name="BMC Genomics">
        <title>Comparative genomics of the white-rot fungi, Phanerochaete carnosa and P. chrysosporium, to elucidate the genetic basis of the distinct wood types they colonize.</title>
        <authorList>
            <person name="Suzuki H."/>
            <person name="MacDonald J."/>
            <person name="Syed K."/>
            <person name="Salamov A."/>
            <person name="Hori C."/>
            <person name="Aerts A."/>
            <person name="Henrissat B."/>
            <person name="Wiebenga A."/>
            <person name="vanKuyk P.A."/>
            <person name="Barry K."/>
            <person name="Lindquist E."/>
            <person name="LaButti K."/>
            <person name="Lapidus A."/>
            <person name="Lucas S."/>
            <person name="Coutinho P."/>
            <person name="Gong Y."/>
            <person name="Samejima M."/>
            <person name="Mahadevan R."/>
            <person name="Abou-Zaid M."/>
            <person name="de Vries R.P."/>
            <person name="Igarashi K."/>
            <person name="Yadav J.S."/>
            <person name="Grigoriev I.V."/>
            <person name="Master E.R."/>
        </authorList>
    </citation>
    <scope>NUCLEOTIDE SEQUENCE [LARGE SCALE GENOMIC DNA]</scope>
    <source>
        <strain evidence="2 3">HHB-10118-sp</strain>
    </source>
</reference>
<organism evidence="2 3">
    <name type="scientific">Phanerochaete carnosa (strain HHB-10118-sp)</name>
    <name type="common">White-rot fungus</name>
    <name type="synonym">Peniophora carnosa</name>
    <dbReference type="NCBI Taxonomy" id="650164"/>
    <lineage>
        <taxon>Eukaryota</taxon>
        <taxon>Fungi</taxon>
        <taxon>Dikarya</taxon>
        <taxon>Basidiomycota</taxon>
        <taxon>Agaricomycotina</taxon>
        <taxon>Agaricomycetes</taxon>
        <taxon>Polyporales</taxon>
        <taxon>Phanerochaetaceae</taxon>
        <taxon>Phanerochaete</taxon>
    </lineage>
</organism>
<dbReference type="KEGG" id="pco:PHACADRAFT_248259"/>
<feature type="region of interest" description="Disordered" evidence="1">
    <location>
        <begin position="297"/>
        <end position="385"/>
    </location>
</feature>
<name>K5WQP3_PHACS</name>
<dbReference type="InParanoid" id="K5WQP3"/>
<dbReference type="EMBL" id="JH930468">
    <property type="protein sequence ID" value="EKM61574.1"/>
    <property type="molecule type" value="Genomic_DNA"/>
</dbReference>
<keyword evidence="3" id="KW-1185">Reference proteome</keyword>
<accession>K5WQP3</accession>
<dbReference type="Proteomes" id="UP000008370">
    <property type="component" value="Unassembled WGS sequence"/>
</dbReference>